<evidence type="ECO:0000313" key="1">
    <source>
        <dbReference type="EMBL" id="GAA4522783.1"/>
    </source>
</evidence>
<reference evidence="2" key="1">
    <citation type="journal article" date="2019" name="Int. J. Syst. Evol. Microbiol.">
        <title>The Global Catalogue of Microorganisms (GCM) 10K type strain sequencing project: providing services to taxonomists for standard genome sequencing and annotation.</title>
        <authorList>
            <consortium name="The Broad Institute Genomics Platform"/>
            <consortium name="The Broad Institute Genome Sequencing Center for Infectious Disease"/>
            <person name="Wu L."/>
            <person name="Ma J."/>
        </authorList>
    </citation>
    <scope>NUCLEOTIDE SEQUENCE [LARGE SCALE GENOMIC DNA]</scope>
    <source>
        <strain evidence="2">JCM 17933</strain>
    </source>
</reference>
<proteinExistence type="predicted"/>
<accession>A0ABP8RAD3</accession>
<gene>
    <name evidence="1" type="ORF">GCM10023191_102190</name>
</gene>
<keyword evidence="2" id="KW-1185">Reference proteome</keyword>
<dbReference type="Proteomes" id="UP001500503">
    <property type="component" value="Unassembled WGS sequence"/>
</dbReference>
<dbReference type="RefSeq" id="WP_345475922.1">
    <property type="nucleotide sequence ID" value="NZ_BAABHF010000096.1"/>
</dbReference>
<protein>
    <submittedName>
        <fullName evidence="1">Uncharacterized protein</fullName>
    </submittedName>
</protein>
<evidence type="ECO:0000313" key="2">
    <source>
        <dbReference type="Proteomes" id="UP001500503"/>
    </source>
</evidence>
<dbReference type="EMBL" id="BAABHF010000096">
    <property type="protein sequence ID" value="GAA4522783.1"/>
    <property type="molecule type" value="Genomic_DNA"/>
</dbReference>
<name>A0ABP8RAD3_9ACTN</name>
<sequence>MGEEYPGEQQLAWPAEPIRDMTAEQLTAMIERLRAAGTPDEALIRALQTELTFRQVGIRNERQVGVPDIRPA</sequence>
<comment type="caution">
    <text evidence="1">The sequence shown here is derived from an EMBL/GenBank/DDBJ whole genome shotgun (WGS) entry which is preliminary data.</text>
</comment>
<organism evidence="1 2">
    <name type="scientific">Actinoallomurus oryzae</name>
    <dbReference type="NCBI Taxonomy" id="502180"/>
    <lineage>
        <taxon>Bacteria</taxon>
        <taxon>Bacillati</taxon>
        <taxon>Actinomycetota</taxon>
        <taxon>Actinomycetes</taxon>
        <taxon>Streptosporangiales</taxon>
        <taxon>Thermomonosporaceae</taxon>
        <taxon>Actinoallomurus</taxon>
    </lineage>
</organism>